<feature type="chain" id="PRO_5046675779" evidence="1">
    <location>
        <begin position="22"/>
        <end position="284"/>
    </location>
</feature>
<gene>
    <name evidence="3" type="ORF">ACFQ2T_04345</name>
</gene>
<feature type="signal peptide" evidence="1">
    <location>
        <begin position="1"/>
        <end position="21"/>
    </location>
</feature>
<keyword evidence="1" id="KW-0732">Signal</keyword>
<dbReference type="RefSeq" id="WP_379031005.1">
    <property type="nucleotide sequence ID" value="NZ_JBHTLN010000001.1"/>
</dbReference>
<evidence type="ECO:0000313" key="4">
    <source>
        <dbReference type="Proteomes" id="UP001597206"/>
    </source>
</evidence>
<organism evidence="3 4">
    <name type="scientific">Methylophilus flavus</name>
    <dbReference type="NCBI Taxonomy" id="640084"/>
    <lineage>
        <taxon>Bacteria</taxon>
        <taxon>Pseudomonadati</taxon>
        <taxon>Pseudomonadota</taxon>
        <taxon>Betaproteobacteria</taxon>
        <taxon>Nitrosomonadales</taxon>
        <taxon>Methylophilaceae</taxon>
        <taxon>Methylophilus</taxon>
    </lineage>
</organism>
<evidence type="ECO:0000256" key="1">
    <source>
        <dbReference type="SAM" id="SignalP"/>
    </source>
</evidence>
<dbReference type="Proteomes" id="UP001597206">
    <property type="component" value="Unassembled WGS sequence"/>
</dbReference>
<reference evidence="4" key="1">
    <citation type="journal article" date="2019" name="Int. J. Syst. Evol. Microbiol.">
        <title>The Global Catalogue of Microorganisms (GCM) 10K type strain sequencing project: providing services to taxonomists for standard genome sequencing and annotation.</title>
        <authorList>
            <consortium name="The Broad Institute Genomics Platform"/>
            <consortium name="The Broad Institute Genome Sequencing Center for Infectious Disease"/>
            <person name="Wu L."/>
            <person name="Ma J."/>
        </authorList>
    </citation>
    <scope>NUCLEOTIDE SEQUENCE [LARGE SCALE GENOMIC DNA]</scope>
    <source>
        <strain evidence="4">CCUG 58411</strain>
    </source>
</reference>
<keyword evidence="4" id="KW-1185">Reference proteome</keyword>
<accession>A0ABW3P9Z5</accession>
<proteinExistence type="predicted"/>
<dbReference type="Pfam" id="PF07589">
    <property type="entry name" value="PEP-CTERM"/>
    <property type="match status" value="1"/>
</dbReference>
<sequence length="284" mass="30472">MKLKAILLASMLALSVNSAYAGNFVSLTQGVGGDLSLANGGLKNGINNPNRDIFYIENLTSTTYLSGYEYGSDNGVVASALNYRTFATTTGNPTISTGTLSLVDWRVTENVTLLPGIAQATVFDYVYRDSADGKLVFGTRYMNLVDNDQEVNYLYRQGAGDNPSVAWTFLSDFDLRMYQAGQTNDFTYDPVVDYTNGIVRQKADISVSEGNPWSGLYLVKTDAVNYGLGANAIGYYQAGEEGQSVVGGFMTGFVATPVPEAETYALMLAGLGVAGAAARRRQSK</sequence>
<protein>
    <submittedName>
        <fullName evidence="3">PEP-CTERM sorting domain-containing protein</fullName>
    </submittedName>
</protein>
<comment type="caution">
    <text evidence="3">The sequence shown here is derived from an EMBL/GenBank/DDBJ whole genome shotgun (WGS) entry which is preliminary data.</text>
</comment>
<name>A0ABW3P9Z5_9PROT</name>
<dbReference type="InterPro" id="IPR013424">
    <property type="entry name" value="Ice-binding_C"/>
</dbReference>
<dbReference type="EMBL" id="JBHTLN010000001">
    <property type="protein sequence ID" value="MFD1121722.1"/>
    <property type="molecule type" value="Genomic_DNA"/>
</dbReference>
<evidence type="ECO:0000313" key="3">
    <source>
        <dbReference type="EMBL" id="MFD1121722.1"/>
    </source>
</evidence>
<feature type="domain" description="Ice-binding protein C-terminal" evidence="2">
    <location>
        <begin position="257"/>
        <end position="281"/>
    </location>
</feature>
<evidence type="ECO:0000259" key="2">
    <source>
        <dbReference type="Pfam" id="PF07589"/>
    </source>
</evidence>